<dbReference type="SUPFAM" id="SSF52833">
    <property type="entry name" value="Thioredoxin-like"/>
    <property type="match status" value="1"/>
</dbReference>
<dbReference type="InterPro" id="IPR045074">
    <property type="entry name" value="GST_C_Tau"/>
</dbReference>
<feature type="domain" description="GST C-terminal" evidence="6">
    <location>
        <begin position="89"/>
        <end position="218"/>
    </location>
</feature>
<dbReference type="SUPFAM" id="SSF47616">
    <property type="entry name" value="GST C-terminal domain-like"/>
    <property type="match status" value="1"/>
</dbReference>
<dbReference type="InterPro" id="IPR010987">
    <property type="entry name" value="Glutathione-S-Trfase_C-like"/>
</dbReference>
<dbReference type="FunFam" id="3.40.30.10:FF:000044">
    <property type="entry name" value="Glutathione S-transferase GSTU6"/>
    <property type="match status" value="1"/>
</dbReference>
<accession>A0AAE1QWQ6</accession>
<dbReference type="InterPro" id="IPR036249">
    <property type="entry name" value="Thioredoxin-like_sf"/>
</dbReference>
<dbReference type="PROSITE" id="PS50405">
    <property type="entry name" value="GST_CTER"/>
    <property type="match status" value="1"/>
</dbReference>
<reference evidence="7" key="1">
    <citation type="submission" date="2023-12" db="EMBL/GenBank/DDBJ databases">
        <title>Genome assembly of Anisodus tanguticus.</title>
        <authorList>
            <person name="Wang Y.-J."/>
        </authorList>
    </citation>
    <scope>NUCLEOTIDE SEQUENCE</scope>
    <source>
        <strain evidence="7">KB-2021</strain>
        <tissue evidence="7">Leaf</tissue>
    </source>
</reference>
<dbReference type="InterPro" id="IPR004045">
    <property type="entry name" value="Glutathione_S-Trfase_N"/>
</dbReference>
<gene>
    <name evidence="7" type="ORF">RND71_041119</name>
</gene>
<dbReference type="Pfam" id="PF00043">
    <property type="entry name" value="GST_C"/>
    <property type="match status" value="1"/>
</dbReference>
<dbReference type="Proteomes" id="UP001291623">
    <property type="component" value="Unassembled WGS sequence"/>
</dbReference>
<comment type="caution">
    <text evidence="7">The sequence shown here is derived from an EMBL/GenBank/DDBJ whole genome shotgun (WGS) entry which is preliminary data.</text>
</comment>
<keyword evidence="2" id="KW-0808">Transferase</keyword>
<dbReference type="InterPro" id="IPR045073">
    <property type="entry name" value="Omega/Tau-like"/>
</dbReference>
<dbReference type="InterPro" id="IPR036282">
    <property type="entry name" value="Glutathione-S-Trfase_C_sf"/>
</dbReference>
<feature type="domain" description="GST N-terminal" evidence="5">
    <location>
        <begin position="5"/>
        <end position="84"/>
    </location>
</feature>
<comment type="similarity">
    <text evidence="3">Belongs to the GST superfamily. Tau family.</text>
</comment>
<comment type="catalytic activity">
    <reaction evidence="4">
        <text>RX + glutathione = an S-substituted glutathione + a halide anion + H(+)</text>
        <dbReference type="Rhea" id="RHEA:16437"/>
        <dbReference type="ChEBI" id="CHEBI:15378"/>
        <dbReference type="ChEBI" id="CHEBI:16042"/>
        <dbReference type="ChEBI" id="CHEBI:17792"/>
        <dbReference type="ChEBI" id="CHEBI:57925"/>
        <dbReference type="ChEBI" id="CHEBI:90779"/>
        <dbReference type="EC" id="2.5.1.18"/>
    </reaction>
</comment>
<dbReference type="FunFam" id="1.20.1050.10:FF:000012">
    <property type="entry name" value="Tau class glutathione S-transferase"/>
    <property type="match status" value="1"/>
</dbReference>
<evidence type="ECO:0000259" key="6">
    <source>
        <dbReference type="PROSITE" id="PS50405"/>
    </source>
</evidence>
<evidence type="ECO:0000256" key="1">
    <source>
        <dbReference type="ARBA" id="ARBA00012452"/>
    </source>
</evidence>
<dbReference type="InterPro" id="IPR004046">
    <property type="entry name" value="GST_C"/>
</dbReference>
<evidence type="ECO:0000313" key="7">
    <source>
        <dbReference type="EMBL" id="KAK4339657.1"/>
    </source>
</evidence>
<dbReference type="PANTHER" id="PTHR11260:SF757">
    <property type="entry name" value="GLUTATHIONE TRANSFERASE"/>
    <property type="match status" value="1"/>
</dbReference>
<dbReference type="InterPro" id="IPR040079">
    <property type="entry name" value="Glutathione_S-Trfase"/>
</dbReference>
<evidence type="ECO:0000259" key="5">
    <source>
        <dbReference type="PROSITE" id="PS50404"/>
    </source>
</evidence>
<keyword evidence="8" id="KW-1185">Reference proteome</keyword>
<dbReference type="SFLD" id="SFLDG00358">
    <property type="entry name" value="Main_(cytGST)"/>
    <property type="match status" value="1"/>
</dbReference>
<evidence type="ECO:0000313" key="8">
    <source>
        <dbReference type="Proteomes" id="UP001291623"/>
    </source>
</evidence>
<dbReference type="Pfam" id="PF02798">
    <property type="entry name" value="GST_N"/>
    <property type="match status" value="1"/>
</dbReference>
<dbReference type="Gene3D" id="1.20.1050.10">
    <property type="match status" value="1"/>
</dbReference>
<dbReference type="SFLD" id="SFLDS00019">
    <property type="entry name" value="Glutathione_Transferase_(cytos"/>
    <property type="match status" value="1"/>
</dbReference>
<dbReference type="SFLD" id="SFLDG01152">
    <property type="entry name" value="Main.3:_Omega-_and_Tau-like"/>
    <property type="match status" value="1"/>
</dbReference>
<dbReference type="GO" id="GO:0005737">
    <property type="term" value="C:cytoplasm"/>
    <property type="evidence" value="ECO:0007669"/>
    <property type="project" value="TreeGrafter"/>
</dbReference>
<dbReference type="EC" id="2.5.1.18" evidence="1"/>
<dbReference type="EMBL" id="JAVYJV010000023">
    <property type="protein sequence ID" value="KAK4339657.1"/>
    <property type="molecule type" value="Genomic_DNA"/>
</dbReference>
<dbReference type="PANTHER" id="PTHR11260">
    <property type="entry name" value="GLUTATHIONE S-TRANSFERASE, GST, SUPERFAMILY, GST DOMAIN CONTAINING"/>
    <property type="match status" value="1"/>
</dbReference>
<dbReference type="PROSITE" id="PS50404">
    <property type="entry name" value="GST_NTER"/>
    <property type="match status" value="1"/>
</dbReference>
<name>A0AAE1QWQ6_9SOLA</name>
<proteinExistence type="inferred from homology"/>
<evidence type="ECO:0000256" key="3">
    <source>
        <dbReference type="ARBA" id="ARBA00025743"/>
    </source>
</evidence>
<dbReference type="Gene3D" id="3.40.30.10">
    <property type="entry name" value="Glutaredoxin"/>
    <property type="match status" value="1"/>
</dbReference>
<dbReference type="CDD" id="cd03058">
    <property type="entry name" value="GST_N_Tau"/>
    <property type="match status" value="1"/>
</dbReference>
<dbReference type="GO" id="GO:0004364">
    <property type="term" value="F:glutathione transferase activity"/>
    <property type="evidence" value="ECO:0007669"/>
    <property type="project" value="UniProtKB-EC"/>
</dbReference>
<organism evidence="7 8">
    <name type="scientific">Anisodus tanguticus</name>
    <dbReference type="NCBI Taxonomy" id="243964"/>
    <lineage>
        <taxon>Eukaryota</taxon>
        <taxon>Viridiplantae</taxon>
        <taxon>Streptophyta</taxon>
        <taxon>Embryophyta</taxon>
        <taxon>Tracheophyta</taxon>
        <taxon>Spermatophyta</taxon>
        <taxon>Magnoliopsida</taxon>
        <taxon>eudicotyledons</taxon>
        <taxon>Gunneridae</taxon>
        <taxon>Pentapetalae</taxon>
        <taxon>asterids</taxon>
        <taxon>lamiids</taxon>
        <taxon>Solanales</taxon>
        <taxon>Solanaceae</taxon>
        <taxon>Solanoideae</taxon>
        <taxon>Hyoscyameae</taxon>
        <taxon>Anisodus</taxon>
    </lineage>
</organism>
<protein>
    <recommendedName>
        <fullName evidence="1">glutathione transferase</fullName>
        <ecNumber evidence="1">2.5.1.18</ecNumber>
    </recommendedName>
</protein>
<evidence type="ECO:0000256" key="4">
    <source>
        <dbReference type="ARBA" id="ARBA00047960"/>
    </source>
</evidence>
<dbReference type="AlphaFoldDB" id="A0AAE1QWQ6"/>
<evidence type="ECO:0000256" key="2">
    <source>
        <dbReference type="ARBA" id="ARBA00022679"/>
    </source>
</evidence>
<dbReference type="CDD" id="cd03185">
    <property type="entry name" value="GST_C_Tau"/>
    <property type="match status" value="1"/>
</dbReference>
<dbReference type="GO" id="GO:0006749">
    <property type="term" value="P:glutathione metabolic process"/>
    <property type="evidence" value="ECO:0007669"/>
    <property type="project" value="InterPro"/>
</dbReference>
<sequence>MSTKADLKLLGTKVSPFVWRVIWALKLKGLEYEFIEENLSNKSPLLLEMNPIDKTVPVLIHGGKPICESLIILQYIDETWPQNSILPKDPSQRASARFWAKFSEEKLCGPSRDAFYFTGEKQAKGVETMKEALGILESEIKGKKFFGGDEIGYVDIVVGWSAYWLQFVEVTANYKAMDSTKYPHMDRWMKSLLEVPLIKDNIPLYDGMLSIYQVYREMSLLAFANDK</sequence>